<keyword evidence="3" id="KW-1185">Reference proteome</keyword>
<feature type="signal peptide" evidence="1">
    <location>
        <begin position="1"/>
        <end position="22"/>
    </location>
</feature>
<evidence type="ECO:0000256" key="1">
    <source>
        <dbReference type="SAM" id="SignalP"/>
    </source>
</evidence>
<protein>
    <recommendedName>
        <fullName evidence="4">Secreted protein</fullName>
    </recommendedName>
</protein>
<reference evidence="2 3" key="1">
    <citation type="journal article" date="2011" name="Science">
        <title>The ecoresponsive genome of Daphnia pulex.</title>
        <authorList>
            <person name="Colbourne J.K."/>
            <person name="Pfrender M.E."/>
            <person name="Gilbert D."/>
            <person name="Thomas W.K."/>
            <person name="Tucker A."/>
            <person name="Oakley T.H."/>
            <person name="Tokishita S."/>
            <person name="Aerts A."/>
            <person name="Arnold G.J."/>
            <person name="Basu M.K."/>
            <person name="Bauer D.J."/>
            <person name="Caceres C.E."/>
            <person name="Carmel L."/>
            <person name="Casola C."/>
            <person name="Choi J.H."/>
            <person name="Detter J.C."/>
            <person name="Dong Q."/>
            <person name="Dusheyko S."/>
            <person name="Eads B.D."/>
            <person name="Frohlich T."/>
            <person name="Geiler-Samerotte K.A."/>
            <person name="Gerlach D."/>
            <person name="Hatcher P."/>
            <person name="Jogdeo S."/>
            <person name="Krijgsveld J."/>
            <person name="Kriventseva E.V."/>
            <person name="Kultz D."/>
            <person name="Laforsch C."/>
            <person name="Lindquist E."/>
            <person name="Lopez J."/>
            <person name="Manak J.R."/>
            <person name="Muller J."/>
            <person name="Pangilinan J."/>
            <person name="Patwardhan R.P."/>
            <person name="Pitluck S."/>
            <person name="Pritham E.J."/>
            <person name="Rechtsteiner A."/>
            <person name="Rho M."/>
            <person name="Rogozin I.B."/>
            <person name="Sakarya O."/>
            <person name="Salamov A."/>
            <person name="Schaack S."/>
            <person name="Shapiro H."/>
            <person name="Shiga Y."/>
            <person name="Skalitzky C."/>
            <person name="Smith Z."/>
            <person name="Souvorov A."/>
            <person name="Sung W."/>
            <person name="Tang Z."/>
            <person name="Tsuchiya D."/>
            <person name="Tu H."/>
            <person name="Vos H."/>
            <person name="Wang M."/>
            <person name="Wolf Y.I."/>
            <person name="Yamagata H."/>
            <person name="Yamada T."/>
            <person name="Ye Y."/>
            <person name="Shaw J.R."/>
            <person name="Andrews J."/>
            <person name="Crease T.J."/>
            <person name="Tang H."/>
            <person name="Lucas S.M."/>
            <person name="Robertson H.M."/>
            <person name="Bork P."/>
            <person name="Koonin E.V."/>
            <person name="Zdobnov E.M."/>
            <person name="Grigoriev I.V."/>
            <person name="Lynch M."/>
            <person name="Boore J.L."/>
        </authorList>
    </citation>
    <scope>NUCLEOTIDE SEQUENCE [LARGE SCALE GENOMIC DNA]</scope>
</reference>
<dbReference type="OrthoDB" id="10416133at2759"/>
<dbReference type="KEGG" id="dpx:DAPPUDRAFT_331774"/>
<name>E9HNE3_DAPPU</name>
<accession>E9HNE3</accession>
<evidence type="ECO:0000313" key="3">
    <source>
        <dbReference type="Proteomes" id="UP000000305"/>
    </source>
</evidence>
<dbReference type="InParanoid" id="E9HNE3"/>
<proteinExistence type="predicted"/>
<dbReference type="AlphaFoldDB" id="E9HNE3"/>
<evidence type="ECO:0008006" key="4">
    <source>
        <dbReference type="Google" id="ProtNLM"/>
    </source>
</evidence>
<sequence length="106" mass="12558">MFSRWLLSSCFILVFLTVGSRGNNHQDVVQSSATLDHEIYPHHSVMHSLLHKLQGYHPEQDLPQNWPATPRKIVYPIYYFYHLNHGPPFFVHKTERIGNRRFFIAK</sequence>
<dbReference type="HOGENOM" id="CLU_2225829_0_0_1"/>
<evidence type="ECO:0000313" key="2">
    <source>
        <dbReference type="EMBL" id="EFX66762.1"/>
    </source>
</evidence>
<organism evidence="2 3">
    <name type="scientific">Daphnia pulex</name>
    <name type="common">Water flea</name>
    <dbReference type="NCBI Taxonomy" id="6669"/>
    <lineage>
        <taxon>Eukaryota</taxon>
        <taxon>Metazoa</taxon>
        <taxon>Ecdysozoa</taxon>
        <taxon>Arthropoda</taxon>
        <taxon>Crustacea</taxon>
        <taxon>Branchiopoda</taxon>
        <taxon>Diplostraca</taxon>
        <taxon>Cladocera</taxon>
        <taxon>Anomopoda</taxon>
        <taxon>Daphniidae</taxon>
        <taxon>Daphnia</taxon>
    </lineage>
</organism>
<feature type="chain" id="PRO_5003241899" description="Secreted protein" evidence="1">
    <location>
        <begin position="23"/>
        <end position="106"/>
    </location>
</feature>
<dbReference type="EMBL" id="GL732695">
    <property type="protein sequence ID" value="EFX66762.1"/>
    <property type="molecule type" value="Genomic_DNA"/>
</dbReference>
<dbReference type="Proteomes" id="UP000000305">
    <property type="component" value="Unassembled WGS sequence"/>
</dbReference>
<gene>
    <name evidence="2" type="ORF">DAPPUDRAFT_331774</name>
</gene>
<keyword evidence="1" id="KW-0732">Signal</keyword>